<dbReference type="PROSITE" id="PS50109">
    <property type="entry name" value="HIS_KIN"/>
    <property type="match status" value="1"/>
</dbReference>
<dbReference type="EC" id="2.7.13.3" evidence="2"/>
<dbReference type="InterPro" id="IPR013767">
    <property type="entry name" value="PAS_fold"/>
</dbReference>
<dbReference type="SMART" id="SM00091">
    <property type="entry name" value="PAS"/>
    <property type="match status" value="4"/>
</dbReference>
<evidence type="ECO:0000256" key="8">
    <source>
        <dbReference type="ARBA" id="ARBA00023012"/>
    </source>
</evidence>
<keyword evidence="8" id="KW-0902">Two-component regulatory system</keyword>
<evidence type="ECO:0000256" key="1">
    <source>
        <dbReference type="ARBA" id="ARBA00000085"/>
    </source>
</evidence>
<keyword evidence="10" id="KW-0472">Membrane</keyword>
<evidence type="ECO:0000256" key="9">
    <source>
        <dbReference type="PROSITE-ProRule" id="PRU00169"/>
    </source>
</evidence>
<dbReference type="NCBIfam" id="TIGR00229">
    <property type="entry name" value="sensory_box"/>
    <property type="match status" value="4"/>
</dbReference>
<dbReference type="PANTHER" id="PTHR43065:SF42">
    <property type="entry name" value="TWO-COMPONENT SENSOR PPRA"/>
    <property type="match status" value="1"/>
</dbReference>
<feature type="domain" description="PAC" evidence="14">
    <location>
        <begin position="153"/>
        <end position="204"/>
    </location>
</feature>
<dbReference type="SMART" id="SM00388">
    <property type="entry name" value="HisKA"/>
    <property type="match status" value="1"/>
</dbReference>
<evidence type="ECO:0000256" key="5">
    <source>
        <dbReference type="ARBA" id="ARBA00022741"/>
    </source>
</evidence>
<dbReference type="Gene3D" id="1.10.287.130">
    <property type="match status" value="1"/>
</dbReference>
<keyword evidence="5" id="KW-0547">Nucleotide-binding</keyword>
<dbReference type="InterPro" id="IPR005467">
    <property type="entry name" value="His_kinase_dom"/>
</dbReference>
<evidence type="ECO:0000256" key="7">
    <source>
        <dbReference type="ARBA" id="ARBA00022840"/>
    </source>
</evidence>
<evidence type="ECO:0000313" key="15">
    <source>
        <dbReference type="EMBL" id="MBP3960773.1"/>
    </source>
</evidence>
<dbReference type="InterPro" id="IPR004358">
    <property type="entry name" value="Sig_transdc_His_kin-like_C"/>
</dbReference>
<reference evidence="15 16" key="1">
    <citation type="submission" date="2021-04" db="EMBL/GenBank/DDBJ databases">
        <authorList>
            <person name="Ivanova A."/>
        </authorList>
    </citation>
    <scope>NUCLEOTIDE SEQUENCE [LARGE SCALE GENOMIC DNA]</scope>
    <source>
        <strain evidence="15 16">G18</strain>
    </source>
</reference>
<evidence type="ECO:0000256" key="6">
    <source>
        <dbReference type="ARBA" id="ARBA00022777"/>
    </source>
</evidence>
<dbReference type="Gene3D" id="3.30.450.20">
    <property type="entry name" value="PAS domain"/>
    <property type="match status" value="4"/>
</dbReference>
<dbReference type="Pfam" id="PF00512">
    <property type="entry name" value="HisKA"/>
    <property type="match status" value="1"/>
</dbReference>
<feature type="modified residue" description="4-aspartylphosphate" evidence="9">
    <location>
        <position position="1056"/>
    </location>
</feature>
<evidence type="ECO:0000259" key="14">
    <source>
        <dbReference type="PROSITE" id="PS50113"/>
    </source>
</evidence>
<dbReference type="CDD" id="cd00082">
    <property type="entry name" value="HisKA"/>
    <property type="match status" value="1"/>
</dbReference>
<feature type="transmembrane region" description="Helical" evidence="10">
    <location>
        <begin position="21"/>
        <end position="42"/>
    </location>
</feature>
<dbReference type="Pfam" id="PF00072">
    <property type="entry name" value="Response_reg"/>
    <property type="match status" value="1"/>
</dbReference>
<protein>
    <recommendedName>
        <fullName evidence="2">histidine kinase</fullName>
        <ecNumber evidence="2">2.7.13.3</ecNumber>
    </recommendedName>
</protein>
<evidence type="ECO:0000259" key="13">
    <source>
        <dbReference type="PROSITE" id="PS50112"/>
    </source>
</evidence>
<organism evidence="15 16">
    <name type="scientific">Gemmata palustris</name>
    <dbReference type="NCBI Taxonomy" id="2822762"/>
    <lineage>
        <taxon>Bacteria</taxon>
        <taxon>Pseudomonadati</taxon>
        <taxon>Planctomycetota</taxon>
        <taxon>Planctomycetia</taxon>
        <taxon>Gemmatales</taxon>
        <taxon>Gemmataceae</taxon>
        <taxon>Gemmata</taxon>
    </lineage>
</organism>
<dbReference type="Gene3D" id="3.30.565.10">
    <property type="entry name" value="Histidine kinase-like ATPase, C-terminal domain"/>
    <property type="match status" value="1"/>
</dbReference>
<feature type="domain" description="PAS" evidence="13">
    <location>
        <begin position="501"/>
        <end position="571"/>
    </location>
</feature>
<dbReference type="PROSITE" id="PS50110">
    <property type="entry name" value="RESPONSE_REGULATORY"/>
    <property type="match status" value="1"/>
</dbReference>
<dbReference type="SUPFAM" id="SSF47384">
    <property type="entry name" value="Homodimeric domain of signal transducing histidine kinase"/>
    <property type="match status" value="1"/>
</dbReference>
<feature type="domain" description="PAC" evidence="14">
    <location>
        <begin position="699"/>
        <end position="751"/>
    </location>
</feature>
<evidence type="ECO:0000256" key="2">
    <source>
        <dbReference type="ARBA" id="ARBA00012438"/>
    </source>
</evidence>
<keyword evidence="3 9" id="KW-0597">Phosphoprotein</keyword>
<feature type="domain" description="PAC" evidence="14">
    <location>
        <begin position="574"/>
        <end position="626"/>
    </location>
</feature>
<keyword evidence="10" id="KW-1133">Transmembrane helix</keyword>
<dbReference type="RefSeq" id="WP_210663137.1">
    <property type="nucleotide sequence ID" value="NZ_JAGKQQ010000002.1"/>
</dbReference>
<dbReference type="SUPFAM" id="SSF52172">
    <property type="entry name" value="CheY-like"/>
    <property type="match status" value="1"/>
</dbReference>
<dbReference type="SUPFAM" id="SSF55785">
    <property type="entry name" value="PYP-like sensor domain (PAS domain)"/>
    <property type="match status" value="4"/>
</dbReference>
<evidence type="ECO:0000259" key="12">
    <source>
        <dbReference type="PROSITE" id="PS50110"/>
    </source>
</evidence>
<dbReference type="SUPFAM" id="SSF55781">
    <property type="entry name" value="GAF domain-like"/>
    <property type="match status" value="1"/>
</dbReference>
<dbReference type="InterPro" id="IPR011006">
    <property type="entry name" value="CheY-like_superfamily"/>
</dbReference>
<sequence>MGRTSPPVSTHRASPARVAGAYFLFALAWIWLSDRALLLVGVGALETFWASALKGSAFVALSSALLYVMVRREVRALVRAIGLLRAVTEGTTDAVFVKDLAGRYLLMNAVAARFAGKPIEEALGKDDAALFEPETARRLMDQDRTVVASGELRTWETDIDTPQGTRTYFATKVPYRDAAGRTIGVIGTARDVTDRKCAEAELRASEQRYRALVELAPEAIIIVCDGRVVFANSATAQMMKAPSAAALIGIDLNAQLHPDEVTESVARQRVILRDGVTMGPREVRVRRLDGTVIDVETCAGPCVVNGVTGMQILTRDITERKRAAALLARQNSVLEQIASGAPLAAVLEEIVRIVEGQLPGTAGSILVLDRAGVRLRLGAAPNLPAPYNAAIDGVAIGPGVGSCGTAAYTRKPVFVNDIATDPLWAGYEHLALGHGLRACWSAPVFAAPRGPGPRTVLGTFAVYARVPSSPDPRFGELIERAAHLASIAIESDRAVRDLRESEDRFARFMAHLPGLAWIKDTEGRYVYANGATARVFGVPLADLCGRTDRDVAPARAAEQFQENDRRVLADGAGLQVLETLAAPDGTEVTFLSGKFPIPGPDGRPALVGGIAIDVTEHQRAERALREREEQLRLFVDHVWAPIAMVDREMRYIHVSRRWLTDYRVALPDVTGLCHYDVFPEIPDRWKEAHKRCLAGAVERCDEDRFERADGTVQWVRWEARPWFRADGAVGGLVMSTEDITARKRLEAQFQQAAKMEAVGRLAGGIAHDFNNLLTVINGFSDLVLRDADETDPHRLPLTEIRAAGERAARLTQQLLAYSRKAMIEPKVLDLNALVGESVKLLRLVGEDVIVAAVLDPALARIRADRGQIEQVLLNLVVNARDAMPNGGRVTIETRTVALGADDWPDDPDLKPGQYVRLTVADTGAGMTEPVRAKIFEPFFTTKGVGKGTGLGLAVVHGAMKQSGGYISVASEVGVGTTFTLLFPAVSAPPEPAPEAPHLSAGGTETILLVEDEDAVRAITRLSLVGQGYRVIAVSSGAEAIRAAEEHAGAIDLLVTDVVMPEMGGRHLARVLHRHDPALRVVYMSGYTDEVVLHCDRTEAFLQKPFSPQVLVSKVRDMLDRRG</sequence>
<feature type="domain" description="Response regulatory" evidence="12">
    <location>
        <begin position="1005"/>
        <end position="1118"/>
    </location>
</feature>
<comment type="caution">
    <text evidence="15">The sequence shown here is derived from an EMBL/GenBank/DDBJ whole genome shotgun (WGS) entry which is preliminary data.</text>
</comment>
<keyword evidence="6" id="KW-0418">Kinase</keyword>
<dbReference type="InterPro" id="IPR001789">
    <property type="entry name" value="Sig_transdc_resp-reg_receiver"/>
</dbReference>
<dbReference type="Pfam" id="PF00989">
    <property type="entry name" value="PAS"/>
    <property type="match status" value="1"/>
</dbReference>
<dbReference type="InterPro" id="IPR003018">
    <property type="entry name" value="GAF"/>
</dbReference>
<dbReference type="SMART" id="SM00086">
    <property type="entry name" value="PAC"/>
    <property type="match status" value="4"/>
</dbReference>
<evidence type="ECO:0000259" key="11">
    <source>
        <dbReference type="PROSITE" id="PS50109"/>
    </source>
</evidence>
<dbReference type="Pfam" id="PF13185">
    <property type="entry name" value="GAF_2"/>
    <property type="match status" value="1"/>
</dbReference>
<dbReference type="InterPro" id="IPR029016">
    <property type="entry name" value="GAF-like_dom_sf"/>
</dbReference>
<name>A0ABS5C454_9BACT</name>
<dbReference type="Gene3D" id="3.40.50.2300">
    <property type="match status" value="1"/>
</dbReference>
<dbReference type="InterPro" id="IPR013656">
    <property type="entry name" value="PAS_4"/>
</dbReference>
<dbReference type="InterPro" id="IPR003661">
    <property type="entry name" value="HisK_dim/P_dom"/>
</dbReference>
<evidence type="ECO:0000256" key="10">
    <source>
        <dbReference type="SAM" id="Phobius"/>
    </source>
</evidence>
<gene>
    <name evidence="15" type="ORF">J8F10_36595</name>
</gene>
<dbReference type="SMART" id="SM00387">
    <property type="entry name" value="HATPase_c"/>
    <property type="match status" value="1"/>
</dbReference>
<keyword evidence="4" id="KW-0808">Transferase</keyword>
<dbReference type="InterPro" id="IPR003594">
    <property type="entry name" value="HATPase_dom"/>
</dbReference>
<dbReference type="InterPro" id="IPR036097">
    <property type="entry name" value="HisK_dim/P_sf"/>
</dbReference>
<dbReference type="PROSITE" id="PS50113">
    <property type="entry name" value="PAC"/>
    <property type="match status" value="3"/>
</dbReference>
<dbReference type="InterPro" id="IPR036890">
    <property type="entry name" value="HATPase_C_sf"/>
</dbReference>
<evidence type="ECO:0000256" key="4">
    <source>
        <dbReference type="ARBA" id="ARBA00022679"/>
    </source>
</evidence>
<comment type="catalytic activity">
    <reaction evidence="1">
        <text>ATP + protein L-histidine = ADP + protein N-phospho-L-histidine.</text>
        <dbReference type="EC" id="2.7.13.3"/>
    </reaction>
</comment>
<dbReference type="SMART" id="SM00448">
    <property type="entry name" value="REC"/>
    <property type="match status" value="1"/>
</dbReference>
<evidence type="ECO:0000256" key="3">
    <source>
        <dbReference type="ARBA" id="ARBA00022553"/>
    </source>
</evidence>
<feature type="domain" description="PAS" evidence="13">
    <location>
        <begin position="80"/>
        <end position="150"/>
    </location>
</feature>
<dbReference type="Pfam" id="PF08448">
    <property type="entry name" value="PAS_4"/>
    <property type="match status" value="3"/>
</dbReference>
<dbReference type="InterPro" id="IPR000700">
    <property type="entry name" value="PAS-assoc_C"/>
</dbReference>
<keyword evidence="10" id="KW-0812">Transmembrane</keyword>
<dbReference type="Pfam" id="PF02518">
    <property type="entry name" value="HATPase_c"/>
    <property type="match status" value="1"/>
</dbReference>
<dbReference type="EMBL" id="JAGKQQ010000002">
    <property type="protein sequence ID" value="MBP3960773.1"/>
    <property type="molecule type" value="Genomic_DNA"/>
</dbReference>
<dbReference type="InterPro" id="IPR000014">
    <property type="entry name" value="PAS"/>
</dbReference>
<evidence type="ECO:0000313" key="16">
    <source>
        <dbReference type="Proteomes" id="UP000676565"/>
    </source>
</evidence>
<dbReference type="SUPFAM" id="SSF55874">
    <property type="entry name" value="ATPase domain of HSP90 chaperone/DNA topoisomerase II/histidine kinase"/>
    <property type="match status" value="1"/>
</dbReference>
<dbReference type="InterPro" id="IPR035965">
    <property type="entry name" value="PAS-like_dom_sf"/>
</dbReference>
<proteinExistence type="predicted"/>
<dbReference type="Proteomes" id="UP000676565">
    <property type="component" value="Unassembled WGS sequence"/>
</dbReference>
<dbReference type="InterPro" id="IPR001610">
    <property type="entry name" value="PAC"/>
</dbReference>
<dbReference type="PROSITE" id="PS50112">
    <property type="entry name" value="PAS"/>
    <property type="match status" value="2"/>
</dbReference>
<feature type="transmembrane region" description="Helical" evidence="10">
    <location>
        <begin position="48"/>
        <end position="70"/>
    </location>
</feature>
<dbReference type="SMART" id="SM00065">
    <property type="entry name" value="GAF"/>
    <property type="match status" value="1"/>
</dbReference>
<accession>A0ABS5C454</accession>
<keyword evidence="16" id="KW-1185">Reference proteome</keyword>
<dbReference type="PRINTS" id="PR00344">
    <property type="entry name" value="BCTRLSENSOR"/>
</dbReference>
<dbReference type="Gene3D" id="3.30.450.40">
    <property type="match status" value="1"/>
</dbReference>
<keyword evidence="7" id="KW-0067">ATP-binding</keyword>
<dbReference type="PANTHER" id="PTHR43065">
    <property type="entry name" value="SENSOR HISTIDINE KINASE"/>
    <property type="match status" value="1"/>
</dbReference>
<dbReference type="CDD" id="cd00130">
    <property type="entry name" value="PAS"/>
    <property type="match status" value="4"/>
</dbReference>
<feature type="domain" description="Histidine kinase" evidence="11">
    <location>
        <begin position="764"/>
        <end position="986"/>
    </location>
</feature>